<dbReference type="Ensembl" id="ENSSLUT00000012058.1">
    <property type="protein sequence ID" value="ENSSLUP00000011656.1"/>
    <property type="gene ID" value="ENSSLUG00000005540.1"/>
</dbReference>
<sequence>MEVLEHRNSSDVRGGLMQSSLELEVSDRPNIGDTLSCGSQGRAGGLGLDMTPERLESERMEEGQAGPLEVFHPGESTDEQESAIVMAEALRCQVKITTRRSLHLRIANHTARDVYVRLVGHGGHIAGINTGLQKNTLEQSVVSVKDSVPLSPLKPSAAPADTEQQSDEGNSALGNNMQPPRVSMETSNLRPQTPKPKDEVEEDNEASSPLTISELVYSPCASMLPTPVDDSQRGVDLLFSSPVQSPARLLRELHADPDIQAQLEAERERDRAYERTRLAARSRMGGVLTSSLLRLSSNERVNACLLSVARFVAVVMGVLLVTVPTLLLLLESDIDVSFLHEIRQTPEFEQFHYEYYCPLRRWILCRISMAMENLWSD</sequence>
<evidence type="ECO:0000256" key="1">
    <source>
        <dbReference type="SAM" id="MobiDB-lite"/>
    </source>
</evidence>
<reference evidence="3" key="2">
    <citation type="submission" date="2025-09" db="UniProtKB">
        <authorList>
            <consortium name="Ensembl"/>
        </authorList>
    </citation>
    <scope>IDENTIFICATION</scope>
</reference>
<accession>A0A8C9XJ03</accession>
<keyword evidence="2" id="KW-1133">Transmembrane helix</keyword>
<reference evidence="3" key="1">
    <citation type="submission" date="2025-08" db="UniProtKB">
        <authorList>
            <consortium name="Ensembl"/>
        </authorList>
    </citation>
    <scope>IDENTIFICATION</scope>
</reference>
<feature type="transmembrane region" description="Helical" evidence="2">
    <location>
        <begin position="308"/>
        <end position="330"/>
    </location>
</feature>
<proteinExistence type="predicted"/>
<feature type="compositionally biased region" description="Polar residues" evidence="1">
    <location>
        <begin position="167"/>
        <end position="191"/>
    </location>
</feature>
<evidence type="ECO:0000313" key="4">
    <source>
        <dbReference type="Proteomes" id="UP000694568"/>
    </source>
</evidence>
<feature type="region of interest" description="Disordered" evidence="1">
    <location>
        <begin position="148"/>
        <end position="209"/>
    </location>
</feature>
<evidence type="ECO:0000313" key="3">
    <source>
        <dbReference type="Ensembl" id="ENSSLUP00000011656.1"/>
    </source>
</evidence>
<dbReference type="Proteomes" id="UP000694568">
    <property type="component" value="Unplaced"/>
</dbReference>
<dbReference type="AlphaFoldDB" id="A0A8C9XJ03"/>
<keyword evidence="4" id="KW-1185">Reference proteome</keyword>
<feature type="compositionally biased region" description="Low complexity" evidence="1">
    <location>
        <begin position="149"/>
        <end position="160"/>
    </location>
</feature>
<name>A0A8C9XJ03_SANLU</name>
<organism evidence="3 4">
    <name type="scientific">Sander lucioperca</name>
    <name type="common">Pike-perch</name>
    <name type="synonym">Perca lucioperca</name>
    <dbReference type="NCBI Taxonomy" id="283035"/>
    <lineage>
        <taxon>Eukaryota</taxon>
        <taxon>Metazoa</taxon>
        <taxon>Chordata</taxon>
        <taxon>Craniata</taxon>
        <taxon>Vertebrata</taxon>
        <taxon>Euteleostomi</taxon>
        <taxon>Actinopterygii</taxon>
        <taxon>Neopterygii</taxon>
        <taxon>Teleostei</taxon>
        <taxon>Neoteleostei</taxon>
        <taxon>Acanthomorphata</taxon>
        <taxon>Eupercaria</taxon>
        <taxon>Perciformes</taxon>
        <taxon>Percoidei</taxon>
        <taxon>Percidae</taxon>
        <taxon>Luciopercinae</taxon>
        <taxon>Sander</taxon>
    </lineage>
</organism>
<protein>
    <recommendedName>
        <fullName evidence="5">FERM domain containing 3</fullName>
    </recommendedName>
</protein>
<keyword evidence="2" id="KW-0472">Membrane</keyword>
<evidence type="ECO:0000256" key="2">
    <source>
        <dbReference type="SAM" id="Phobius"/>
    </source>
</evidence>
<evidence type="ECO:0008006" key="5">
    <source>
        <dbReference type="Google" id="ProtNLM"/>
    </source>
</evidence>
<keyword evidence="2" id="KW-0812">Transmembrane</keyword>
<dbReference type="GeneTree" id="ENSGT00940000158577"/>